<sequence length="103" mass="12159">MVLLELVRHFSRGLLQTELMLASFVLLEVSLFKNMWVKELEWFENCFRWHVQRKHALCSLMKLMPLGVHVLMMVWVETMRFSVPCLKLSTSLMALMLVETSKS</sequence>
<reference evidence="1 2" key="1">
    <citation type="journal article" date="2019" name="Genome Biol. Evol.">
        <title>Insights into the evolution of the New World diploid cottons (Gossypium, subgenus Houzingenia) based on genome sequencing.</title>
        <authorList>
            <person name="Grover C.E."/>
            <person name="Arick M.A. 2nd"/>
            <person name="Thrash A."/>
            <person name="Conover J.L."/>
            <person name="Sanders W.S."/>
            <person name="Peterson D.G."/>
            <person name="Frelichowski J.E."/>
            <person name="Scheffler J.A."/>
            <person name="Scheffler B.E."/>
            <person name="Wendel J.F."/>
        </authorList>
    </citation>
    <scope>NUCLEOTIDE SEQUENCE [LARGE SCALE GENOMIC DNA]</scope>
    <source>
        <strain evidence="1">185</strain>
        <tissue evidence="1">Leaf</tissue>
    </source>
</reference>
<protein>
    <submittedName>
        <fullName evidence="1">Uncharacterized protein</fullName>
    </submittedName>
</protein>
<organism evidence="1 2">
    <name type="scientific">Gossypium aridum</name>
    <name type="common">American cotton</name>
    <name type="synonym">Erioxylum aridum</name>
    <dbReference type="NCBI Taxonomy" id="34290"/>
    <lineage>
        <taxon>Eukaryota</taxon>
        <taxon>Viridiplantae</taxon>
        <taxon>Streptophyta</taxon>
        <taxon>Embryophyta</taxon>
        <taxon>Tracheophyta</taxon>
        <taxon>Spermatophyta</taxon>
        <taxon>Magnoliopsida</taxon>
        <taxon>eudicotyledons</taxon>
        <taxon>Gunneridae</taxon>
        <taxon>Pentapetalae</taxon>
        <taxon>rosids</taxon>
        <taxon>malvids</taxon>
        <taxon>Malvales</taxon>
        <taxon>Malvaceae</taxon>
        <taxon>Malvoideae</taxon>
        <taxon>Gossypium</taxon>
    </lineage>
</organism>
<accession>A0A7J8Y7L6</accession>
<comment type="caution">
    <text evidence="1">The sequence shown here is derived from an EMBL/GenBank/DDBJ whole genome shotgun (WGS) entry which is preliminary data.</text>
</comment>
<gene>
    <name evidence="1" type="ORF">Goari_002201</name>
</gene>
<name>A0A7J8Y7L6_GOSAI</name>
<proteinExistence type="predicted"/>
<dbReference type="EMBL" id="JABFAA010000011">
    <property type="protein sequence ID" value="MBA0695585.1"/>
    <property type="molecule type" value="Genomic_DNA"/>
</dbReference>
<dbReference type="Proteomes" id="UP000593577">
    <property type="component" value="Unassembled WGS sequence"/>
</dbReference>
<evidence type="ECO:0000313" key="2">
    <source>
        <dbReference type="Proteomes" id="UP000593577"/>
    </source>
</evidence>
<evidence type="ECO:0000313" key="1">
    <source>
        <dbReference type="EMBL" id="MBA0695585.1"/>
    </source>
</evidence>
<dbReference type="AlphaFoldDB" id="A0A7J8Y7L6"/>
<keyword evidence="2" id="KW-1185">Reference proteome</keyword>